<organism evidence="12 13">
    <name type="scientific">Catenaria anguillulae PL171</name>
    <dbReference type="NCBI Taxonomy" id="765915"/>
    <lineage>
        <taxon>Eukaryota</taxon>
        <taxon>Fungi</taxon>
        <taxon>Fungi incertae sedis</taxon>
        <taxon>Blastocladiomycota</taxon>
        <taxon>Blastocladiomycetes</taxon>
        <taxon>Blastocladiales</taxon>
        <taxon>Catenariaceae</taxon>
        <taxon>Catenaria</taxon>
    </lineage>
</organism>
<reference evidence="12 13" key="1">
    <citation type="submission" date="2016-07" db="EMBL/GenBank/DDBJ databases">
        <title>Pervasive Adenine N6-methylation of Active Genes in Fungi.</title>
        <authorList>
            <consortium name="DOE Joint Genome Institute"/>
            <person name="Mondo S.J."/>
            <person name="Dannebaum R.O."/>
            <person name="Kuo R.C."/>
            <person name="Labutti K."/>
            <person name="Haridas S."/>
            <person name="Kuo A."/>
            <person name="Salamov A."/>
            <person name="Ahrendt S.R."/>
            <person name="Lipzen A."/>
            <person name="Sullivan W."/>
            <person name="Andreopoulos W.B."/>
            <person name="Clum A."/>
            <person name="Lindquist E."/>
            <person name="Daum C."/>
            <person name="Ramamoorthy G.K."/>
            <person name="Gryganskyi A."/>
            <person name="Culley D."/>
            <person name="Magnuson J.K."/>
            <person name="James T.Y."/>
            <person name="O'Malley M.A."/>
            <person name="Stajich J.E."/>
            <person name="Spatafora J.W."/>
            <person name="Visel A."/>
            <person name="Grigoriev I.V."/>
        </authorList>
    </citation>
    <scope>NUCLEOTIDE SEQUENCE [LARGE SCALE GENOMIC DNA]</scope>
    <source>
        <strain evidence="12 13">PL171</strain>
    </source>
</reference>
<feature type="transmembrane region" description="Helical" evidence="10">
    <location>
        <begin position="299"/>
        <end position="318"/>
    </location>
</feature>
<feature type="compositionally biased region" description="Polar residues" evidence="11">
    <location>
        <begin position="1"/>
        <end position="13"/>
    </location>
</feature>
<keyword evidence="9 10" id="KW-0472">Membrane</keyword>
<evidence type="ECO:0000256" key="6">
    <source>
        <dbReference type="ARBA" id="ARBA00022692"/>
    </source>
</evidence>
<feature type="non-terminal residue" evidence="12">
    <location>
        <position position="1"/>
    </location>
</feature>
<evidence type="ECO:0000256" key="2">
    <source>
        <dbReference type="ARBA" id="ARBA00004922"/>
    </source>
</evidence>
<dbReference type="Pfam" id="PF03155">
    <property type="entry name" value="Alg6_Alg8"/>
    <property type="match status" value="3"/>
</dbReference>
<keyword evidence="5 10" id="KW-0808">Transferase</keyword>
<evidence type="ECO:0000313" key="13">
    <source>
        <dbReference type="Proteomes" id="UP000193411"/>
    </source>
</evidence>
<dbReference type="GO" id="GO:0042281">
    <property type="term" value="F:dolichyl pyrophosphate Man9GlcNAc2 alpha-1,3-glucosyltransferase activity"/>
    <property type="evidence" value="ECO:0007669"/>
    <property type="project" value="TreeGrafter"/>
</dbReference>
<feature type="transmembrane region" description="Helical" evidence="10">
    <location>
        <begin position="215"/>
        <end position="231"/>
    </location>
</feature>
<proteinExistence type="inferred from homology"/>
<feature type="compositionally biased region" description="Basic residues" evidence="11">
    <location>
        <begin position="54"/>
        <end position="65"/>
    </location>
</feature>
<keyword evidence="6 10" id="KW-0812">Transmembrane</keyword>
<feature type="transmembrane region" description="Helical" evidence="10">
    <location>
        <begin position="262"/>
        <end position="287"/>
    </location>
</feature>
<keyword evidence="4 10" id="KW-0328">Glycosyltransferase</keyword>
<dbReference type="EMBL" id="MCFL01000022">
    <property type="protein sequence ID" value="ORZ35442.1"/>
    <property type="molecule type" value="Genomic_DNA"/>
</dbReference>
<comment type="caution">
    <text evidence="12">The sequence shown here is derived from an EMBL/GenBank/DDBJ whole genome shotgun (WGS) entry which is preliminary data.</text>
</comment>
<comment type="pathway">
    <text evidence="2 10">Protein modification; protein glycosylation.</text>
</comment>
<keyword evidence="8 10" id="KW-1133">Transmembrane helix</keyword>
<keyword evidence="7 10" id="KW-0256">Endoplasmic reticulum</keyword>
<gene>
    <name evidence="12" type="ORF">BCR44DRAFT_1434231</name>
</gene>
<dbReference type="Proteomes" id="UP000193411">
    <property type="component" value="Unassembled WGS sequence"/>
</dbReference>
<dbReference type="AlphaFoldDB" id="A0A1Y2HQQ3"/>
<feature type="compositionally biased region" description="Low complexity" evidence="11">
    <location>
        <begin position="72"/>
        <end position="81"/>
    </location>
</feature>
<dbReference type="PANTHER" id="PTHR12413:SF1">
    <property type="entry name" value="DOLICHYL PYROPHOSPHATE MAN9GLCNAC2 ALPHA-1,3-GLUCOSYLTRANSFERASE"/>
    <property type="match status" value="1"/>
</dbReference>
<comment type="subcellular location">
    <subcellularLocation>
        <location evidence="1 10">Endoplasmic reticulum membrane</location>
        <topology evidence="1 10">Multi-pass membrane protein</topology>
    </subcellularLocation>
</comment>
<feature type="transmembrane region" description="Helical" evidence="10">
    <location>
        <begin position="422"/>
        <end position="449"/>
    </location>
</feature>
<evidence type="ECO:0000256" key="10">
    <source>
        <dbReference type="RuleBase" id="RU363110"/>
    </source>
</evidence>
<dbReference type="InterPro" id="IPR004856">
    <property type="entry name" value="Glyco_trans_ALG6/ALG8"/>
</dbReference>
<feature type="region of interest" description="Disordered" evidence="11">
    <location>
        <begin position="1"/>
        <end position="81"/>
    </location>
</feature>
<comment type="similarity">
    <text evidence="3 10">Belongs to the ALG6/ALG8 glucosyltransferase family.</text>
</comment>
<evidence type="ECO:0000256" key="1">
    <source>
        <dbReference type="ARBA" id="ARBA00004477"/>
    </source>
</evidence>
<evidence type="ECO:0000256" key="11">
    <source>
        <dbReference type="SAM" id="MobiDB-lite"/>
    </source>
</evidence>
<feature type="transmembrane region" description="Helical" evidence="10">
    <location>
        <begin position="181"/>
        <end position="203"/>
    </location>
</feature>
<dbReference type="STRING" id="765915.A0A1Y2HQQ3"/>
<dbReference type="PANTHER" id="PTHR12413">
    <property type="entry name" value="DOLICHYL GLYCOSYLTRANSFERASE"/>
    <property type="match status" value="1"/>
</dbReference>
<comment type="caution">
    <text evidence="10">Lacks conserved residue(s) required for the propagation of feature annotation.</text>
</comment>
<feature type="compositionally biased region" description="Low complexity" evidence="11">
    <location>
        <begin position="20"/>
        <end position="32"/>
    </location>
</feature>
<evidence type="ECO:0000256" key="3">
    <source>
        <dbReference type="ARBA" id="ARBA00008715"/>
    </source>
</evidence>
<evidence type="ECO:0000313" key="12">
    <source>
        <dbReference type="EMBL" id="ORZ35442.1"/>
    </source>
</evidence>
<evidence type="ECO:0000256" key="5">
    <source>
        <dbReference type="ARBA" id="ARBA00022679"/>
    </source>
</evidence>
<keyword evidence="13" id="KW-1185">Reference proteome</keyword>
<dbReference type="OrthoDB" id="5589195at2759"/>
<accession>A0A1Y2HQQ3</accession>
<dbReference type="GO" id="GO:0005789">
    <property type="term" value="C:endoplasmic reticulum membrane"/>
    <property type="evidence" value="ECO:0007669"/>
    <property type="project" value="UniProtKB-SubCell"/>
</dbReference>
<evidence type="ECO:0000256" key="4">
    <source>
        <dbReference type="ARBA" id="ARBA00022676"/>
    </source>
</evidence>
<sequence length="478" mass="53021">MNATTAQRNTQSVPKRRTKAMSNAASAAALAMTRGTLNRAQPQPQPTASSPAPKARKHHGGKSGHKAASAKPRTSQPQQPSLLSQILTPLASASGSSPVSPSLALISLALVIRAAVARHSWSGRNAPPMYGDFEAQRHWLEIMWHLPVSQWYRYDLHAHFIDPSWVALDTSRGIETPLLVAYMRFTVLLTDLLIYLPACLHFVNRALKRQSATAKLHALSVLLFFPGLVLIDHGHFQYNLVMLGLSMYAFTSMAMGNHLRSAVAFSMALLFKQMALYFALPVFVFLLSKCFERKHGLRLFISLGATVVATFAIHLYPFRNDLPHVAHRIFPVARGLYEDKVANLWCSLSPVLKLRSLFTLDQLVRLSLVTTLLAHEKSILLPLLPAVMLAGAEWERTRGWVVGFVALANYSMWPLLRRDGVGVPYFVLTAAWLALLGVDLLCICLLVHVAEALFDPPARYPDLFVVANQIGKLEIWQC</sequence>
<protein>
    <recommendedName>
        <fullName evidence="10">Alpha-1,3-glucosyltransferase</fullName>
        <ecNumber evidence="10">2.4.1.-</ecNumber>
    </recommendedName>
</protein>
<dbReference type="EC" id="2.4.1.-" evidence="10"/>
<evidence type="ECO:0000256" key="9">
    <source>
        <dbReference type="ARBA" id="ARBA00023136"/>
    </source>
</evidence>
<evidence type="ECO:0000256" key="8">
    <source>
        <dbReference type="ARBA" id="ARBA00022989"/>
    </source>
</evidence>
<dbReference type="UniPathway" id="UPA00378"/>
<name>A0A1Y2HQQ3_9FUNG</name>
<evidence type="ECO:0000256" key="7">
    <source>
        <dbReference type="ARBA" id="ARBA00022824"/>
    </source>
</evidence>
<feature type="compositionally biased region" description="Low complexity" evidence="11">
    <location>
        <begin position="40"/>
        <end position="53"/>
    </location>
</feature>